<dbReference type="SUPFAM" id="SSF103657">
    <property type="entry name" value="BAR/IMD domain-like"/>
    <property type="match status" value="1"/>
</dbReference>
<dbReference type="InterPro" id="IPR050302">
    <property type="entry name" value="Rab_GAP_TBC_domain"/>
</dbReference>
<evidence type="ECO:0000313" key="4">
    <source>
        <dbReference type="Proteomes" id="UP001162131"/>
    </source>
</evidence>
<dbReference type="InterPro" id="IPR000195">
    <property type="entry name" value="Rab-GAP-TBC_dom"/>
</dbReference>
<dbReference type="InterPro" id="IPR035969">
    <property type="entry name" value="Rab-GAP_TBC_sf"/>
</dbReference>
<dbReference type="PANTHER" id="PTHR47219:SF9">
    <property type="entry name" value="GTPASE ACTIVATING PROTEIN AND CENTROSOME-ASSOCIATED, ISOFORM B"/>
    <property type="match status" value="1"/>
</dbReference>
<organism evidence="3 4">
    <name type="scientific">Blepharisma stoltei</name>
    <dbReference type="NCBI Taxonomy" id="1481888"/>
    <lineage>
        <taxon>Eukaryota</taxon>
        <taxon>Sar</taxon>
        <taxon>Alveolata</taxon>
        <taxon>Ciliophora</taxon>
        <taxon>Postciliodesmatophora</taxon>
        <taxon>Heterotrichea</taxon>
        <taxon>Heterotrichida</taxon>
        <taxon>Blepharismidae</taxon>
        <taxon>Blepharisma</taxon>
    </lineage>
</organism>
<proteinExistence type="predicted"/>
<reference evidence="3" key="1">
    <citation type="submission" date="2021-09" db="EMBL/GenBank/DDBJ databases">
        <authorList>
            <consortium name="AG Swart"/>
            <person name="Singh M."/>
            <person name="Singh A."/>
            <person name="Seah K."/>
            <person name="Emmerich C."/>
        </authorList>
    </citation>
    <scope>NUCLEOTIDE SEQUENCE</scope>
    <source>
        <strain evidence="3">ATCC30299</strain>
    </source>
</reference>
<dbReference type="Gene3D" id="1.10.472.80">
    <property type="entry name" value="Ypt/Rab-GAP domain of gyp1p, domain 3"/>
    <property type="match status" value="1"/>
</dbReference>
<dbReference type="PROSITE" id="PS50086">
    <property type="entry name" value="TBC_RABGAP"/>
    <property type="match status" value="1"/>
</dbReference>
<evidence type="ECO:0000256" key="1">
    <source>
        <dbReference type="SAM" id="Coils"/>
    </source>
</evidence>
<name>A0AAU9K3K9_9CILI</name>
<dbReference type="Gene3D" id="1.10.8.270">
    <property type="entry name" value="putative rabgap domain of human tbc1 domain family member 14 like domains"/>
    <property type="match status" value="1"/>
</dbReference>
<dbReference type="EMBL" id="CAJZBQ010000054">
    <property type="protein sequence ID" value="CAG9332307.1"/>
    <property type="molecule type" value="Genomic_DNA"/>
</dbReference>
<dbReference type="GO" id="GO:0031267">
    <property type="term" value="F:small GTPase binding"/>
    <property type="evidence" value="ECO:0007669"/>
    <property type="project" value="TreeGrafter"/>
</dbReference>
<dbReference type="Proteomes" id="UP001162131">
    <property type="component" value="Unassembled WGS sequence"/>
</dbReference>
<dbReference type="Pfam" id="PF00566">
    <property type="entry name" value="RabGAP-TBC"/>
    <property type="match status" value="1"/>
</dbReference>
<dbReference type="PANTHER" id="PTHR47219">
    <property type="entry name" value="RAB GTPASE-ACTIVATING PROTEIN 1-LIKE"/>
    <property type="match status" value="1"/>
</dbReference>
<comment type="caution">
    <text evidence="3">The sequence shown here is derived from an EMBL/GenBank/DDBJ whole genome shotgun (WGS) entry which is preliminary data.</text>
</comment>
<dbReference type="SUPFAM" id="SSF47923">
    <property type="entry name" value="Ypt/Rab-GAP domain of gyp1p"/>
    <property type="match status" value="2"/>
</dbReference>
<dbReference type="Gene3D" id="1.20.1270.60">
    <property type="entry name" value="Arfaptin homology (AH) domain/BAR domain"/>
    <property type="match status" value="1"/>
</dbReference>
<keyword evidence="1" id="KW-0175">Coiled coil</keyword>
<keyword evidence="4" id="KW-1185">Reference proteome</keyword>
<dbReference type="GO" id="GO:0005096">
    <property type="term" value="F:GTPase activator activity"/>
    <property type="evidence" value="ECO:0007669"/>
    <property type="project" value="TreeGrafter"/>
</dbReference>
<dbReference type="AlphaFoldDB" id="A0AAU9K3K9"/>
<accession>A0AAU9K3K9</accession>
<feature type="domain" description="Rab-GAP TBC" evidence="2">
    <location>
        <begin position="618"/>
        <end position="805"/>
    </location>
</feature>
<sequence>MSYSEIYDKFDLVNSHMRTGSNKVTSLCYFFKNYRKAIDSYASQVQKLTENLILDLRGDENMDTLSTGLSSFTQHFQKLCQQEMLFSRNIQLEIIEPLELFVNQFNTTNSSLSNQGMSSNNLLSKSKEKLDKLKEKHLKCAETAEKAEALSMKEEVKEKQEKAFKQANYYNGVAHKVTESYEKSVIEMNECLDEYENVMPSIMEALQQSEESRIIFVKSTLERYSKQYAKYENGVWETIEELNAVVGNINSEMDIRVFVEANRSKDEINKREEFLSYEAWKKINQNTDINKPEYQLAIDETDQIQDNELVKIVLSHLIPQNSRESPARSSLSEDSNIDSNYYVKLSELLHTCNGRDLFCDMLDSWKSNGFLQSRKITQLAALIKSMLTSMMTDDDEDPITFWKIVVLSHEYYTEDSGKKRKYLSQFINSHTIWNEASRWIQAIGCAIQTKLEADKASLEKSRKRKRKGLFNSLKKLANNALKKDVPEERAIKSAAFMIISQFNYHMIHMGLPHDLANAVILNVSKKVNLDSERTCMLLAEVQGTQHNGYHGESKSIASLTARNKDMVRYGNLLPIGLAIAFLAPKDCYSLLFVCKSWKEIIYHKILKKWLVEWTVDEDRKNRLRTRAWIELLKETFPYINYYEYLYRVKSDLSFLGELDDIINMDVSRSYQHHPQISDQVLKNILKTYALYNPEIGYCQGMNYIAGTLYLQVQNEEIAFKCLVSMIERFEMSELFIHSLPKLKQFFYQLDRLVGILLPEVNEAFKEVGLSSAHFSAPWFITIFSSILQERANILFPLWDLFLLEGWKIVFKTAITILDAVSGDIYGARFEDIMFRLTNVQVSSSFKEVFNEDFISKIRDVNISNRLLRDLESEYENLKLRAHSKEMQN</sequence>
<evidence type="ECO:0000259" key="2">
    <source>
        <dbReference type="PROSITE" id="PS50086"/>
    </source>
</evidence>
<protein>
    <recommendedName>
        <fullName evidence="2">Rab-GAP TBC domain-containing protein</fullName>
    </recommendedName>
</protein>
<dbReference type="InterPro" id="IPR027267">
    <property type="entry name" value="AH/BAR_dom_sf"/>
</dbReference>
<evidence type="ECO:0000313" key="3">
    <source>
        <dbReference type="EMBL" id="CAG9332307.1"/>
    </source>
</evidence>
<feature type="coiled-coil region" evidence="1">
    <location>
        <begin position="860"/>
        <end position="887"/>
    </location>
</feature>
<dbReference type="SMART" id="SM00164">
    <property type="entry name" value="TBC"/>
    <property type="match status" value="1"/>
</dbReference>
<gene>
    <name evidence="3" type="ORF">BSTOLATCC_MIC55757</name>
</gene>